<evidence type="ECO:0000313" key="2">
    <source>
        <dbReference type="Proteomes" id="UP000005050"/>
    </source>
</evidence>
<dbReference type="PATRIC" id="fig|660596.6.peg.370"/>
<accession>H3R933</accession>
<dbReference type="Proteomes" id="UP000005050">
    <property type="component" value="Unassembled WGS sequence"/>
</dbReference>
<dbReference type="EMBL" id="AHIE01000002">
    <property type="protein sequence ID" value="EHU01696.1"/>
    <property type="molecule type" value="Genomic_DNA"/>
</dbReference>
<reference evidence="1 2" key="1">
    <citation type="journal article" date="2012" name="Mol. Microbiol.">
        <title>The genetic and structural basis of two distinct terminal side branch residues in stewartan and amylovoran exopolysaccharides and their potential role in host adaptation.</title>
        <authorList>
            <person name="Wang X."/>
            <person name="Yang F."/>
            <person name="von Bodman S.B."/>
        </authorList>
    </citation>
    <scope>NUCLEOTIDE SEQUENCE [LARGE SCALE GENOMIC DNA]</scope>
    <source>
        <strain evidence="1 2">DC283</strain>
    </source>
</reference>
<gene>
    <name evidence="1" type="ORF">CKS_0136</name>
</gene>
<organism evidence="1 2">
    <name type="scientific">Pantoea stewartii subsp. stewartii DC283</name>
    <dbReference type="NCBI Taxonomy" id="660596"/>
    <lineage>
        <taxon>Bacteria</taxon>
        <taxon>Pseudomonadati</taxon>
        <taxon>Pseudomonadota</taxon>
        <taxon>Gammaproteobacteria</taxon>
        <taxon>Enterobacterales</taxon>
        <taxon>Erwiniaceae</taxon>
        <taxon>Pantoea</taxon>
    </lineage>
</organism>
<dbReference type="RefSeq" id="WP_006117875.1">
    <property type="nucleotide sequence ID" value="NZ_AHIE01000002.1"/>
</dbReference>
<name>H3R933_PANSE</name>
<evidence type="ECO:0000313" key="1">
    <source>
        <dbReference type="EMBL" id="EHU01696.1"/>
    </source>
</evidence>
<comment type="caution">
    <text evidence="1">The sequence shown here is derived from an EMBL/GenBank/DDBJ whole genome shotgun (WGS) entry which is preliminary data.</text>
</comment>
<sequence length="58" mass="6486">MEDEKIIELLSSAIEALESIDARPANNNGVSETIRDLANKIHKTAYEKYPHTGGVWVF</sequence>
<dbReference type="AlphaFoldDB" id="H3R933"/>
<protein>
    <submittedName>
        <fullName evidence="1">Uncharacterized protein</fullName>
    </submittedName>
</protein>
<proteinExistence type="predicted"/>